<sequence length="130" mass="14743">MKSTRDARRRGSCRDPHNLAWTSDMHAGVNTARSMYSRWALRLLIFNSALNVCVWTASASRVGIIMSGYILIPEKLAAKESEAPLENRAPSSSPAYWRRLHNEVLGEETKHWMKSVRALPEVRRHDSPNG</sequence>
<evidence type="ECO:0000256" key="1">
    <source>
        <dbReference type="SAM" id="Phobius"/>
    </source>
</evidence>
<protein>
    <submittedName>
        <fullName evidence="2">Uncharacterized protein</fullName>
    </submittedName>
</protein>
<reference evidence="2 3" key="1">
    <citation type="journal article" date="2021" name="Elife">
        <title>Chloroplast acquisition without the gene transfer in kleptoplastic sea slugs, Plakobranchus ocellatus.</title>
        <authorList>
            <person name="Maeda T."/>
            <person name="Takahashi S."/>
            <person name="Yoshida T."/>
            <person name="Shimamura S."/>
            <person name="Takaki Y."/>
            <person name="Nagai Y."/>
            <person name="Toyoda A."/>
            <person name="Suzuki Y."/>
            <person name="Arimoto A."/>
            <person name="Ishii H."/>
            <person name="Satoh N."/>
            <person name="Nishiyama T."/>
            <person name="Hasebe M."/>
            <person name="Maruyama T."/>
            <person name="Minagawa J."/>
            <person name="Obokata J."/>
            <person name="Shigenobu S."/>
        </authorList>
    </citation>
    <scope>NUCLEOTIDE SEQUENCE [LARGE SCALE GENOMIC DNA]</scope>
</reference>
<name>A0AAV4G4T4_9GAST</name>
<evidence type="ECO:0000313" key="3">
    <source>
        <dbReference type="Proteomes" id="UP000762676"/>
    </source>
</evidence>
<dbReference type="Proteomes" id="UP000762676">
    <property type="component" value="Unassembled WGS sequence"/>
</dbReference>
<dbReference type="AlphaFoldDB" id="A0AAV4G4T4"/>
<feature type="transmembrane region" description="Helical" evidence="1">
    <location>
        <begin position="43"/>
        <end position="72"/>
    </location>
</feature>
<comment type="caution">
    <text evidence="2">The sequence shown here is derived from an EMBL/GenBank/DDBJ whole genome shotgun (WGS) entry which is preliminary data.</text>
</comment>
<keyword evidence="1" id="KW-1133">Transmembrane helix</keyword>
<accession>A0AAV4G4T4</accession>
<organism evidence="2 3">
    <name type="scientific">Elysia marginata</name>
    <dbReference type="NCBI Taxonomy" id="1093978"/>
    <lineage>
        <taxon>Eukaryota</taxon>
        <taxon>Metazoa</taxon>
        <taxon>Spiralia</taxon>
        <taxon>Lophotrochozoa</taxon>
        <taxon>Mollusca</taxon>
        <taxon>Gastropoda</taxon>
        <taxon>Heterobranchia</taxon>
        <taxon>Euthyneura</taxon>
        <taxon>Panpulmonata</taxon>
        <taxon>Sacoglossa</taxon>
        <taxon>Placobranchoidea</taxon>
        <taxon>Plakobranchidae</taxon>
        <taxon>Elysia</taxon>
    </lineage>
</organism>
<proteinExistence type="predicted"/>
<dbReference type="EMBL" id="BMAT01011808">
    <property type="protein sequence ID" value="GFR79671.1"/>
    <property type="molecule type" value="Genomic_DNA"/>
</dbReference>
<keyword evidence="1" id="KW-0812">Transmembrane</keyword>
<evidence type="ECO:0000313" key="2">
    <source>
        <dbReference type="EMBL" id="GFR79671.1"/>
    </source>
</evidence>
<gene>
    <name evidence="2" type="ORF">ElyMa_005881600</name>
</gene>
<keyword evidence="3" id="KW-1185">Reference proteome</keyword>
<keyword evidence="1" id="KW-0472">Membrane</keyword>